<gene>
    <name evidence="2" type="ORF">FMOSSE_LOCUS7288</name>
</gene>
<evidence type="ECO:0000313" key="3">
    <source>
        <dbReference type="Proteomes" id="UP000789375"/>
    </source>
</evidence>
<feature type="compositionally biased region" description="Basic and acidic residues" evidence="1">
    <location>
        <begin position="1"/>
        <end position="21"/>
    </location>
</feature>
<name>A0A9N9BJ73_FUNMO</name>
<proteinExistence type="predicted"/>
<keyword evidence="3" id="KW-1185">Reference proteome</keyword>
<dbReference type="Proteomes" id="UP000789375">
    <property type="component" value="Unassembled WGS sequence"/>
</dbReference>
<protein>
    <submittedName>
        <fullName evidence="2">14224_t:CDS:1</fullName>
    </submittedName>
</protein>
<sequence>MSISEETRVDYDEGTRDEETHQTYPGYDELVSYLTNQAIKSFQGFLFRLQEVVLSSSSNTSWKNLDHYWFNRFKSSILVAR</sequence>
<dbReference type="EMBL" id="CAJVPP010001669">
    <property type="protein sequence ID" value="CAG8567633.1"/>
    <property type="molecule type" value="Genomic_DNA"/>
</dbReference>
<reference evidence="2" key="1">
    <citation type="submission" date="2021-06" db="EMBL/GenBank/DDBJ databases">
        <authorList>
            <person name="Kallberg Y."/>
            <person name="Tangrot J."/>
            <person name="Rosling A."/>
        </authorList>
    </citation>
    <scope>NUCLEOTIDE SEQUENCE</scope>
    <source>
        <strain evidence="2">87-6 pot B 2015</strain>
    </source>
</reference>
<evidence type="ECO:0000256" key="1">
    <source>
        <dbReference type="SAM" id="MobiDB-lite"/>
    </source>
</evidence>
<evidence type="ECO:0000313" key="2">
    <source>
        <dbReference type="EMBL" id="CAG8567633.1"/>
    </source>
</evidence>
<organism evidence="2 3">
    <name type="scientific">Funneliformis mosseae</name>
    <name type="common">Endomycorrhizal fungus</name>
    <name type="synonym">Glomus mosseae</name>
    <dbReference type="NCBI Taxonomy" id="27381"/>
    <lineage>
        <taxon>Eukaryota</taxon>
        <taxon>Fungi</taxon>
        <taxon>Fungi incertae sedis</taxon>
        <taxon>Mucoromycota</taxon>
        <taxon>Glomeromycotina</taxon>
        <taxon>Glomeromycetes</taxon>
        <taxon>Glomerales</taxon>
        <taxon>Glomeraceae</taxon>
        <taxon>Funneliformis</taxon>
    </lineage>
</organism>
<dbReference type="AlphaFoldDB" id="A0A9N9BJ73"/>
<comment type="caution">
    <text evidence="2">The sequence shown here is derived from an EMBL/GenBank/DDBJ whole genome shotgun (WGS) entry which is preliminary data.</text>
</comment>
<accession>A0A9N9BJ73</accession>
<feature type="region of interest" description="Disordered" evidence="1">
    <location>
        <begin position="1"/>
        <end position="22"/>
    </location>
</feature>